<sequence>MSFFTNWLESIIAFLLLAAVVDLLLPSNRFQQYAKVVIGLLLLFVMLQPIWKILSVNIEEKLAGWADSTITDQQAATAAISKQSSLESSKELFILKESEQQLQALVENDLKQTFHKEIVDINIQVEKWENSLPKNIERIDVYMAPVSDRAGKEYVKEISIDASKQTEPGQKEERELASFLSKKWNIPTEQLNIHMVEEGDSLG</sequence>
<dbReference type="EMBL" id="MAYT01000001">
    <property type="protein sequence ID" value="OCA92640.1"/>
    <property type="molecule type" value="Genomic_DNA"/>
</dbReference>
<organism evidence="2 3">
    <name type="scientific">Pseudobacillus wudalianchiensis</name>
    <dbReference type="NCBI Taxonomy" id="1743143"/>
    <lineage>
        <taxon>Bacteria</taxon>
        <taxon>Bacillati</taxon>
        <taxon>Bacillota</taxon>
        <taxon>Bacilli</taxon>
        <taxon>Bacillales</taxon>
        <taxon>Bacillaceae</taxon>
        <taxon>Pseudobacillus</taxon>
    </lineage>
</organism>
<feature type="transmembrane region" description="Helical" evidence="1">
    <location>
        <begin position="6"/>
        <end position="25"/>
    </location>
</feature>
<comment type="caution">
    <text evidence="2">The sequence shown here is derived from an EMBL/GenBank/DDBJ whole genome shotgun (WGS) entry which is preliminary data.</text>
</comment>
<feature type="transmembrane region" description="Helical" evidence="1">
    <location>
        <begin position="32"/>
        <end position="51"/>
    </location>
</feature>
<evidence type="ECO:0000256" key="1">
    <source>
        <dbReference type="SAM" id="Phobius"/>
    </source>
</evidence>
<evidence type="ECO:0000313" key="3">
    <source>
        <dbReference type="Proteomes" id="UP000092578"/>
    </source>
</evidence>
<dbReference type="Pfam" id="PF09581">
    <property type="entry name" value="Spore_III_AF"/>
    <property type="match status" value="1"/>
</dbReference>
<reference evidence="3" key="1">
    <citation type="submission" date="2016-05" db="EMBL/GenBank/DDBJ databases">
        <authorList>
            <person name="Liu B."/>
            <person name="Wang J."/>
            <person name="Zhu Y."/>
            <person name="Liu G."/>
            <person name="Chen Q."/>
            <person name="Chen Z."/>
            <person name="Lan J."/>
            <person name="Che J."/>
            <person name="Ge C."/>
            <person name="Shi H."/>
            <person name="Pan Z."/>
            <person name="Liu X."/>
        </authorList>
    </citation>
    <scope>NUCLEOTIDE SEQUENCE [LARGE SCALE GENOMIC DNA]</scope>
    <source>
        <strain evidence="3">FJAT-27215</strain>
    </source>
</reference>
<keyword evidence="1" id="KW-0812">Transmembrane</keyword>
<keyword evidence="3" id="KW-1185">Reference proteome</keyword>
<name>A0A1B9B980_9BACI</name>
<dbReference type="InterPro" id="IPR014245">
    <property type="entry name" value="Spore_III_AF"/>
</dbReference>
<keyword evidence="1" id="KW-1133">Transmembrane helix</keyword>
<dbReference type="Proteomes" id="UP000092578">
    <property type="component" value="Unassembled WGS sequence"/>
</dbReference>
<evidence type="ECO:0000313" key="2">
    <source>
        <dbReference type="EMBL" id="OCA92640.1"/>
    </source>
</evidence>
<gene>
    <name evidence="2" type="ORF">A8F95_02820</name>
</gene>
<dbReference type="NCBIfam" id="TIGR02896">
    <property type="entry name" value="spore_III_AF"/>
    <property type="match status" value="1"/>
</dbReference>
<proteinExistence type="predicted"/>
<dbReference type="AlphaFoldDB" id="A0A1B9B980"/>
<dbReference type="RefSeq" id="WP_065409130.1">
    <property type="nucleotide sequence ID" value="NZ_MAYT01000001.1"/>
</dbReference>
<accession>A0A1B9B980</accession>
<keyword evidence="1" id="KW-0472">Membrane</keyword>
<protein>
    <submittedName>
        <fullName evidence="2">Stage III sporulation protein AF</fullName>
    </submittedName>
</protein>